<organism evidence="2 3">
    <name type="scientific">Fusarium avenaceum</name>
    <dbReference type="NCBI Taxonomy" id="40199"/>
    <lineage>
        <taxon>Eukaryota</taxon>
        <taxon>Fungi</taxon>
        <taxon>Dikarya</taxon>
        <taxon>Ascomycota</taxon>
        <taxon>Pezizomycotina</taxon>
        <taxon>Sordariomycetes</taxon>
        <taxon>Hypocreomycetidae</taxon>
        <taxon>Hypocreales</taxon>
        <taxon>Nectriaceae</taxon>
        <taxon>Fusarium</taxon>
        <taxon>Fusarium tricinctum species complex</taxon>
    </lineage>
</organism>
<dbReference type="InterPro" id="IPR046676">
    <property type="entry name" value="DUF6546"/>
</dbReference>
<sequence length="532" mass="60982">MPRFYSLPPEIQNMILGFTSTCPSVASYATVNKHWQSFFEAKTFKSLILHQDDINEFSRIVKGHKRNHIKHLWLRVSLPEYPTPLFKVEEDPKVLWEADCAFTESIHNLWGVLSKWDAPRHERYRLTFELSVHSPSDWATYINDDDSTKMDVDLYKQYLETGSTESYKNSEDVHSAYETLGDTLGSIGIPTPIQDAYWHATTHSLLGWKPLSFAFEKASYDDDDSGYFSEDTATPASEDIATPISKEESANYDNTKQQLPTVPVITKMLIRRQQFRWIAPEVLGAMTETLPNIQEISIERWRCQEAIDEKDWCRSANLTFGMGLPPSLKTLSLYGETSEMFHKWTSKNVKAVSLAKSLRQYTKHLENLSVSHLIDAKEFLRPFWSAKSDTESLPKWEHLKTLSLTSEILNTDSEKDINQLLCAAAHAARKMPNLQLLELWNGKDGQAGVFRYQVINSIGEVKWLGTGTNYLDAQVLQEWRQTSTLHGQRDLRESTSKFNPEEISHTGAVLRHLQSRERVLHPVSGYRASCEL</sequence>
<protein>
    <recommendedName>
        <fullName evidence="1">DUF6546 domain-containing protein</fullName>
    </recommendedName>
</protein>
<dbReference type="Pfam" id="PF20183">
    <property type="entry name" value="DUF6546"/>
    <property type="match status" value="1"/>
</dbReference>
<keyword evidence="3" id="KW-1185">Reference proteome</keyword>
<evidence type="ECO:0000313" key="3">
    <source>
        <dbReference type="Proteomes" id="UP000782241"/>
    </source>
</evidence>
<reference evidence="2" key="1">
    <citation type="submission" date="2021-04" db="EMBL/GenBank/DDBJ databases">
        <title>Draft genome of Fusarium avenaceum strain F156N33, isolated from an atmospheric sample in Virginia.</title>
        <authorList>
            <person name="Yang S."/>
            <person name="Vinatzer B.A."/>
            <person name="Coleman J."/>
        </authorList>
    </citation>
    <scope>NUCLEOTIDE SEQUENCE</scope>
    <source>
        <strain evidence="2">F156N33</strain>
    </source>
</reference>
<accession>A0A9P7KMG2</accession>
<proteinExistence type="predicted"/>
<evidence type="ECO:0000313" key="2">
    <source>
        <dbReference type="EMBL" id="KAG5658541.1"/>
    </source>
</evidence>
<comment type="caution">
    <text evidence="2">The sequence shown here is derived from an EMBL/GenBank/DDBJ whole genome shotgun (WGS) entry which is preliminary data.</text>
</comment>
<gene>
    <name evidence="2" type="ORF">KAF25_010722</name>
</gene>
<name>A0A9P7KMG2_9HYPO</name>
<evidence type="ECO:0000259" key="1">
    <source>
        <dbReference type="Pfam" id="PF20183"/>
    </source>
</evidence>
<dbReference type="Proteomes" id="UP000782241">
    <property type="component" value="Unassembled WGS sequence"/>
</dbReference>
<dbReference type="AlphaFoldDB" id="A0A9P7KMG2"/>
<dbReference type="EMBL" id="JAGPUO010000014">
    <property type="protein sequence ID" value="KAG5658541.1"/>
    <property type="molecule type" value="Genomic_DNA"/>
</dbReference>
<feature type="domain" description="DUF6546" evidence="1">
    <location>
        <begin position="324"/>
        <end position="521"/>
    </location>
</feature>